<dbReference type="InterPro" id="IPR033121">
    <property type="entry name" value="PEPTIDASE_A1"/>
</dbReference>
<gene>
    <name evidence="2" type="ORF">SLEP1_g10786</name>
</gene>
<protein>
    <recommendedName>
        <fullName evidence="1">Peptidase A1 domain-containing protein</fullName>
    </recommendedName>
</protein>
<dbReference type="InterPro" id="IPR021109">
    <property type="entry name" value="Peptidase_aspartic_dom_sf"/>
</dbReference>
<organism evidence="2 3">
    <name type="scientific">Rubroshorea leprosula</name>
    <dbReference type="NCBI Taxonomy" id="152421"/>
    <lineage>
        <taxon>Eukaryota</taxon>
        <taxon>Viridiplantae</taxon>
        <taxon>Streptophyta</taxon>
        <taxon>Embryophyta</taxon>
        <taxon>Tracheophyta</taxon>
        <taxon>Spermatophyta</taxon>
        <taxon>Magnoliopsida</taxon>
        <taxon>eudicotyledons</taxon>
        <taxon>Gunneridae</taxon>
        <taxon>Pentapetalae</taxon>
        <taxon>rosids</taxon>
        <taxon>malvids</taxon>
        <taxon>Malvales</taxon>
        <taxon>Dipterocarpaceae</taxon>
        <taxon>Rubroshorea</taxon>
    </lineage>
</organism>
<dbReference type="EMBL" id="BPVZ01000011">
    <property type="protein sequence ID" value="GKU97676.1"/>
    <property type="molecule type" value="Genomic_DNA"/>
</dbReference>
<evidence type="ECO:0000259" key="1">
    <source>
        <dbReference type="PROSITE" id="PS51767"/>
    </source>
</evidence>
<proteinExistence type="predicted"/>
<reference evidence="2 3" key="1">
    <citation type="journal article" date="2021" name="Commun. Biol.">
        <title>The genome of Shorea leprosula (Dipterocarpaceae) highlights the ecological relevance of drought in aseasonal tropical rainforests.</title>
        <authorList>
            <person name="Ng K.K.S."/>
            <person name="Kobayashi M.J."/>
            <person name="Fawcett J.A."/>
            <person name="Hatakeyama M."/>
            <person name="Paape T."/>
            <person name="Ng C.H."/>
            <person name="Ang C.C."/>
            <person name="Tnah L.H."/>
            <person name="Lee C.T."/>
            <person name="Nishiyama T."/>
            <person name="Sese J."/>
            <person name="O'Brien M.J."/>
            <person name="Copetti D."/>
            <person name="Mohd Noor M.I."/>
            <person name="Ong R.C."/>
            <person name="Putra M."/>
            <person name="Sireger I.Z."/>
            <person name="Indrioko S."/>
            <person name="Kosugi Y."/>
            <person name="Izuno A."/>
            <person name="Isagi Y."/>
            <person name="Lee S.L."/>
            <person name="Shimizu K.K."/>
        </authorList>
    </citation>
    <scope>NUCLEOTIDE SEQUENCE [LARGE SCALE GENOMIC DNA]</scope>
    <source>
        <strain evidence="2">214</strain>
    </source>
</reference>
<evidence type="ECO:0000313" key="2">
    <source>
        <dbReference type="EMBL" id="GKU97676.1"/>
    </source>
</evidence>
<dbReference type="SUPFAM" id="SSF50630">
    <property type="entry name" value="Acid proteases"/>
    <property type="match status" value="1"/>
</dbReference>
<dbReference type="AlphaFoldDB" id="A0AAV5IDP1"/>
<dbReference type="Proteomes" id="UP001054252">
    <property type="component" value="Unassembled WGS sequence"/>
</dbReference>
<sequence length="118" mass="13377">MTQKIPFKYLPRSPKKLSFHHKVTLTASLTIGTLSQNVSMVIDTDSDLSWLNCNISYTNTGNISEPFTFDKHTILFWVGSHGESKMNKDCCWDDDGDGFEREEMKRKGIKKGGDMLLA</sequence>
<keyword evidence="3" id="KW-1185">Reference proteome</keyword>
<evidence type="ECO:0000313" key="3">
    <source>
        <dbReference type="Proteomes" id="UP001054252"/>
    </source>
</evidence>
<name>A0AAV5IDP1_9ROSI</name>
<dbReference type="PROSITE" id="PS51767">
    <property type="entry name" value="PEPTIDASE_A1"/>
    <property type="match status" value="1"/>
</dbReference>
<accession>A0AAV5IDP1</accession>
<comment type="caution">
    <text evidence="2">The sequence shown here is derived from an EMBL/GenBank/DDBJ whole genome shotgun (WGS) entry which is preliminary data.</text>
</comment>
<dbReference type="Gene3D" id="2.40.70.10">
    <property type="entry name" value="Acid Proteases"/>
    <property type="match status" value="1"/>
</dbReference>
<feature type="domain" description="Peptidase A1" evidence="1">
    <location>
        <begin position="25"/>
        <end position="118"/>
    </location>
</feature>